<dbReference type="RefSeq" id="WP_012507355.1">
    <property type="nucleotide sequence ID" value="NC_011060.1"/>
</dbReference>
<keyword evidence="4" id="KW-0012">Acyltransferase</keyword>
<dbReference type="InterPro" id="IPR011004">
    <property type="entry name" value="Trimer_LpxA-like_sf"/>
</dbReference>
<dbReference type="SUPFAM" id="SSF51161">
    <property type="entry name" value="Trimeric LpxA-like enzymes"/>
    <property type="match status" value="1"/>
</dbReference>
<dbReference type="HOGENOM" id="CLU_051638_7_3_10"/>
<comment type="similarity">
    <text evidence="1">Belongs to the transferase hexapeptide repeat family.</text>
</comment>
<dbReference type="InterPro" id="IPR001451">
    <property type="entry name" value="Hexapep"/>
</dbReference>
<protein>
    <submittedName>
        <fullName evidence="5">Transferase hexapeptide repeat containing protein</fullName>
    </submittedName>
</protein>
<dbReference type="GO" id="GO:0005829">
    <property type="term" value="C:cytosol"/>
    <property type="evidence" value="ECO:0007669"/>
    <property type="project" value="TreeGrafter"/>
</dbReference>
<evidence type="ECO:0000313" key="6">
    <source>
        <dbReference type="Proteomes" id="UP000002724"/>
    </source>
</evidence>
<dbReference type="AlphaFoldDB" id="B4SDC1"/>
<dbReference type="Proteomes" id="UP000002724">
    <property type="component" value="Chromosome"/>
</dbReference>
<dbReference type="CDD" id="cd04647">
    <property type="entry name" value="LbH_MAT_like"/>
    <property type="match status" value="1"/>
</dbReference>
<evidence type="ECO:0000256" key="4">
    <source>
        <dbReference type="ARBA" id="ARBA00023315"/>
    </source>
</evidence>
<dbReference type="EMBL" id="CP001110">
    <property type="protein sequence ID" value="ACF42860.1"/>
    <property type="molecule type" value="Genomic_DNA"/>
</dbReference>
<name>B4SDC1_PELPB</name>
<evidence type="ECO:0000256" key="3">
    <source>
        <dbReference type="ARBA" id="ARBA00022737"/>
    </source>
</evidence>
<dbReference type="InterPro" id="IPR018357">
    <property type="entry name" value="Hexapep_transf_CS"/>
</dbReference>
<organism evidence="5 6">
    <name type="scientific">Pelodictyon phaeoclathratiforme (strain DSM 5477 / BU-1)</name>
    <dbReference type="NCBI Taxonomy" id="324925"/>
    <lineage>
        <taxon>Bacteria</taxon>
        <taxon>Pseudomonadati</taxon>
        <taxon>Chlorobiota</taxon>
        <taxon>Chlorobiia</taxon>
        <taxon>Chlorobiales</taxon>
        <taxon>Chlorobiaceae</taxon>
        <taxon>Chlorobium/Pelodictyon group</taxon>
        <taxon>Pelodictyon</taxon>
    </lineage>
</organism>
<dbReference type="PANTHER" id="PTHR23416:SF23">
    <property type="entry name" value="ACETYLTRANSFERASE C18B11.09C-RELATED"/>
    <property type="match status" value="1"/>
</dbReference>
<dbReference type="InterPro" id="IPR051159">
    <property type="entry name" value="Hexapeptide_acetyltransf"/>
</dbReference>
<dbReference type="PANTHER" id="PTHR23416">
    <property type="entry name" value="SIALIC ACID SYNTHASE-RELATED"/>
    <property type="match status" value="1"/>
</dbReference>
<dbReference type="PROSITE" id="PS00101">
    <property type="entry name" value="HEXAPEP_TRANSFERASES"/>
    <property type="match status" value="1"/>
</dbReference>
<evidence type="ECO:0000256" key="1">
    <source>
        <dbReference type="ARBA" id="ARBA00007274"/>
    </source>
</evidence>
<dbReference type="Gene3D" id="2.160.10.10">
    <property type="entry name" value="Hexapeptide repeat proteins"/>
    <property type="match status" value="1"/>
</dbReference>
<accession>B4SDC1</accession>
<keyword evidence="2 5" id="KW-0808">Transferase</keyword>
<keyword evidence="6" id="KW-1185">Reference proteome</keyword>
<dbReference type="STRING" id="324925.Ppha_0536"/>
<dbReference type="KEGG" id="pph:Ppha_0536"/>
<proteinExistence type="inferred from homology"/>
<gene>
    <name evidence="5" type="ordered locus">Ppha_0536</name>
</gene>
<keyword evidence="3" id="KW-0677">Repeat</keyword>
<reference evidence="5 6" key="1">
    <citation type="submission" date="2008-06" db="EMBL/GenBank/DDBJ databases">
        <title>Complete sequence of Pelodictyon phaeoclathratiforme BU-1.</title>
        <authorList>
            <consortium name="US DOE Joint Genome Institute"/>
            <person name="Lucas S."/>
            <person name="Copeland A."/>
            <person name="Lapidus A."/>
            <person name="Glavina del Rio T."/>
            <person name="Dalin E."/>
            <person name="Tice H."/>
            <person name="Bruce D."/>
            <person name="Goodwin L."/>
            <person name="Pitluck S."/>
            <person name="Schmutz J."/>
            <person name="Larimer F."/>
            <person name="Land M."/>
            <person name="Hauser L."/>
            <person name="Kyrpides N."/>
            <person name="Mikhailova N."/>
            <person name="Liu Z."/>
            <person name="Li T."/>
            <person name="Zhao F."/>
            <person name="Overmann J."/>
            <person name="Bryant D.A."/>
            <person name="Richardson P."/>
        </authorList>
    </citation>
    <scope>NUCLEOTIDE SEQUENCE [LARGE SCALE GENOMIC DNA]</scope>
    <source>
        <strain evidence="6">DSM 5477 / BU-1</strain>
    </source>
</reference>
<sequence>MVTITELLKRIRYWSYADRIGPDILLTHWRLYFKSSMKKLCKNKFKSFGDSAEFRPGAYAEACSKIEIGNHVVIRPGTFLFADPTVGGGGIIIEDKVLIGCGVHFYTNNHKFSDVNKPIFDQGYPESNTSNSIILRSGCWIGAGVIILPNVVIGENAVVGAGSVVTKSIPPRVVVGGNPAKILKNLY</sequence>
<dbReference type="Pfam" id="PF00132">
    <property type="entry name" value="Hexapep"/>
    <property type="match status" value="1"/>
</dbReference>
<dbReference type="GO" id="GO:0008374">
    <property type="term" value="F:O-acyltransferase activity"/>
    <property type="evidence" value="ECO:0007669"/>
    <property type="project" value="TreeGrafter"/>
</dbReference>
<dbReference type="OrthoDB" id="9812571at2"/>
<dbReference type="eggNOG" id="COG0110">
    <property type="taxonomic scope" value="Bacteria"/>
</dbReference>
<evidence type="ECO:0000313" key="5">
    <source>
        <dbReference type="EMBL" id="ACF42860.1"/>
    </source>
</evidence>
<evidence type="ECO:0000256" key="2">
    <source>
        <dbReference type="ARBA" id="ARBA00022679"/>
    </source>
</evidence>